<dbReference type="NCBIfam" id="NF003950">
    <property type="entry name" value="PRK05450.1-3"/>
    <property type="match status" value="1"/>
</dbReference>
<name>A0A0W0R579_9GAMM</name>
<evidence type="ECO:0000256" key="1">
    <source>
        <dbReference type="ARBA" id="ARBA00022679"/>
    </source>
</evidence>
<dbReference type="InterPro" id="IPR029044">
    <property type="entry name" value="Nucleotide-diphossugar_trans"/>
</dbReference>
<dbReference type="UniPathway" id="UPA00358">
    <property type="reaction ID" value="UER00476"/>
</dbReference>
<evidence type="ECO:0000256" key="2">
    <source>
        <dbReference type="ARBA" id="ARBA00022695"/>
    </source>
</evidence>
<protein>
    <recommendedName>
        <fullName evidence="4">3-deoxy-manno-octulosonate cytidylyltransferase</fullName>
        <ecNumber evidence="4">2.7.7.38</ecNumber>
    </recommendedName>
    <alternativeName>
        <fullName evidence="4">CMP-2-keto-3-deoxyoctulosonic acid synthase</fullName>
        <shortName evidence="4">CKS</shortName>
        <shortName evidence="4">CMP-KDO synthase</shortName>
    </alternativeName>
</protein>
<gene>
    <name evidence="4 5" type="primary">kdsB</name>
    <name evidence="5" type="ORF">Lade_0861</name>
</gene>
<comment type="catalytic activity">
    <reaction evidence="4">
        <text>3-deoxy-alpha-D-manno-oct-2-ulosonate + CTP = CMP-3-deoxy-beta-D-manno-octulosonate + diphosphate</text>
        <dbReference type="Rhea" id="RHEA:23448"/>
        <dbReference type="ChEBI" id="CHEBI:33019"/>
        <dbReference type="ChEBI" id="CHEBI:37563"/>
        <dbReference type="ChEBI" id="CHEBI:85986"/>
        <dbReference type="ChEBI" id="CHEBI:85987"/>
        <dbReference type="EC" id="2.7.7.38"/>
    </reaction>
</comment>
<comment type="subcellular location">
    <subcellularLocation>
        <location evidence="4">Cytoplasm</location>
    </subcellularLocation>
</comment>
<keyword evidence="3 4" id="KW-0448">Lipopolysaccharide biosynthesis</keyword>
<dbReference type="AlphaFoldDB" id="A0A0W0R579"/>
<comment type="pathway">
    <text evidence="4">Nucleotide-sugar biosynthesis; CMP-3-deoxy-D-manno-octulosonate biosynthesis; CMP-3-deoxy-D-manno-octulosonate from 3-deoxy-D-manno-octulosonate and CTP: step 1/1.</text>
</comment>
<comment type="similarity">
    <text evidence="4">Belongs to the KdsB family.</text>
</comment>
<sequence length="248" mass="27908">MTYASHKKILCVIPSRIGSTRLPRKPLLEIQGKPMIQWTYENATRCKTLTKVVVATDCDEIAHVIERVGGTVAMTDPDLPTGSDRVAAVAKEYPDMDIIINLQGDEPFIRPQMLNDLVEPYLQGENPEMATLAYSLDSSKINDPGVVKVILDQQGNAIYFSRSPIPYFRVADVKVPVYNHMGLYAYRRDFLLNYTNLPQTPLEKAEALEQLRAIENGYKIRVSITGSKTLEVNTPEELEAAQLFEYID</sequence>
<evidence type="ECO:0000313" key="6">
    <source>
        <dbReference type="Proteomes" id="UP000054859"/>
    </source>
</evidence>
<dbReference type="PANTHER" id="PTHR42866">
    <property type="entry name" value="3-DEOXY-MANNO-OCTULOSONATE CYTIDYLYLTRANSFERASE"/>
    <property type="match status" value="1"/>
</dbReference>
<dbReference type="GO" id="GO:0033468">
    <property type="term" value="P:CMP-keto-3-deoxy-D-manno-octulosonic acid biosynthetic process"/>
    <property type="evidence" value="ECO:0007669"/>
    <property type="project" value="UniProtKB-UniRule"/>
</dbReference>
<proteinExistence type="inferred from homology"/>
<keyword evidence="4" id="KW-0963">Cytoplasm</keyword>
<dbReference type="GO" id="GO:0009103">
    <property type="term" value="P:lipopolysaccharide biosynthetic process"/>
    <property type="evidence" value="ECO:0007669"/>
    <property type="project" value="UniProtKB-UniRule"/>
</dbReference>
<dbReference type="STRING" id="45056.Lade_0861"/>
<reference evidence="5 6" key="1">
    <citation type="submission" date="2015-11" db="EMBL/GenBank/DDBJ databases">
        <title>Identification of large and diverse effector repertoires of 38 Legionella species.</title>
        <authorList>
            <person name="Burstein D."/>
            <person name="Amaro F."/>
            <person name="Zusman T."/>
            <person name="Lifshitz Z."/>
            <person name="Cohen O."/>
            <person name="Gilbert J.A."/>
            <person name="Pupko T."/>
            <person name="Shuman H.A."/>
            <person name="Segal G."/>
        </authorList>
    </citation>
    <scope>NUCLEOTIDE SEQUENCE [LARGE SCALE GENOMIC DNA]</scope>
    <source>
        <strain evidence="5 6">1762-AUS-E</strain>
    </source>
</reference>
<dbReference type="NCBIfam" id="TIGR00466">
    <property type="entry name" value="kdsB"/>
    <property type="match status" value="1"/>
</dbReference>
<keyword evidence="1 4" id="KW-0808">Transferase</keyword>
<accession>A0A0W0R579</accession>
<dbReference type="EC" id="2.7.7.38" evidence="4"/>
<dbReference type="CDD" id="cd02517">
    <property type="entry name" value="CMP-KDO-Synthetase"/>
    <property type="match status" value="1"/>
</dbReference>
<dbReference type="PATRIC" id="fig|45056.6.peg.891"/>
<keyword evidence="2 4" id="KW-0548">Nucleotidyltransferase</keyword>
<organism evidence="5 6">
    <name type="scientific">Legionella adelaidensis</name>
    <dbReference type="NCBI Taxonomy" id="45056"/>
    <lineage>
        <taxon>Bacteria</taxon>
        <taxon>Pseudomonadati</taxon>
        <taxon>Pseudomonadota</taxon>
        <taxon>Gammaproteobacteria</taxon>
        <taxon>Legionellales</taxon>
        <taxon>Legionellaceae</taxon>
        <taxon>Legionella</taxon>
    </lineage>
</organism>
<comment type="function">
    <text evidence="4">Activates KDO (a required 8-carbon sugar) for incorporation into bacterial lipopolysaccharide in Gram-negative bacteria.</text>
</comment>
<dbReference type="PANTHER" id="PTHR42866:SF2">
    <property type="entry name" value="3-DEOXY-MANNO-OCTULOSONATE CYTIDYLYLTRANSFERASE, MITOCHONDRIAL"/>
    <property type="match status" value="1"/>
</dbReference>
<dbReference type="RefSeq" id="WP_193787127.1">
    <property type="nucleotide sequence ID" value="NZ_CAAAHS010000005.1"/>
</dbReference>
<dbReference type="Proteomes" id="UP000054859">
    <property type="component" value="Unassembled WGS sequence"/>
</dbReference>
<comment type="caution">
    <text evidence="5">The sequence shown here is derived from an EMBL/GenBank/DDBJ whole genome shotgun (WGS) entry which is preliminary data.</text>
</comment>
<evidence type="ECO:0000313" key="5">
    <source>
        <dbReference type="EMBL" id="KTC66203.1"/>
    </source>
</evidence>
<dbReference type="Pfam" id="PF02348">
    <property type="entry name" value="CTP_transf_3"/>
    <property type="match status" value="1"/>
</dbReference>
<dbReference type="NCBIfam" id="NF009905">
    <property type="entry name" value="PRK13368.1"/>
    <property type="match status" value="1"/>
</dbReference>
<dbReference type="HAMAP" id="MF_00057">
    <property type="entry name" value="KdsB"/>
    <property type="match status" value="1"/>
</dbReference>
<dbReference type="Gene3D" id="3.90.550.10">
    <property type="entry name" value="Spore Coat Polysaccharide Biosynthesis Protein SpsA, Chain A"/>
    <property type="match status" value="1"/>
</dbReference>
<evidence type="ECO:0000256" key="4">
    <source>
        <dbReference type="HAMAP-Rule" id="MF_00057"/>
    </source>
</evidence>
<dbReference type="EMBL" id="LNKA01000001">
    <property type="protein sequence ID" value="KTC66203.1"/>
    <property type="molecule type" value="Genomic_DNA"/>
</dbReference>
<dbReference type="SUPFAM" id="SSF53448">
    <property type="entry name" value="Nucleotide-diphospho-sugar transferases"/>
    <property type="match status" value="1"/>
</dbReference>
<dbReference type="InterPro" id="IPR003329">
    <property type="entry name" value="Cytidylyl_trans"/>
</dbReference>
<dbReference type="InterPro" id="IPR004528">
    <property type="entry name" value="KdsB"/>
</dbReference>
<dbReference type="GO" id="GO:0005829">
    <property type="term" value="C:cytosol"/>
    <property type="evidence" value="ECO:0007669"/>
    <property type="project" value="TreeGrafter"/>
</dbReference>
<dbReference type="NCBIfam" id="NF003952">
    <property type="entry name" value="PRK05450.1-5"/>
    <property type="match status" value="1"/>
</dbReference>
<evidence type="ECO:0000256" key="3">
    <source>
        <dbReference type="ARBA" id="ARBA00022985"/>
    </source>
</evidence>
<keyword evidence="6" id="KW-1185">Reference proteome</keyword>
<dbReference type="GO" id="GO:0008690">
    <property type="term" value="F:3-deoxy-manno-octulosonate cytidylyltransferase activity"/>
    <property type="evidence" value="ECO:0007669"/>
    <property type="project" value="UniProtKB-UniRule"/>
</dbReference>